<accession>A0A7M1S081</accession>
<feature type="compositionally biased region" description="Basic and acidic residues" evidence="1">
    <location>
        <begin position="19"/>
        <end position="37"/>
    </location>
</feature>
<proteinExistence type="predicted"/>
<dbReference type="RefSeq" id="WP_197547615.1">
    <property type="nucleotide sequence ID" value="NZ_CP063164.1"/>
</dbReference>
<feature type="region of interest" description="Disordered" evidence="1">
    <location>
        <begin position="19"/>
        <end position="58"/>
    </location>
</feature>
<evidence type="ECO:0000313" key="2">
    <source>
        <dbReference type="EMBL" id="QOR60943.1"/>
    </source>
</evidence>
<name>A0A7M1S081_9BACT</name>
<keyword evidence="3" id="KW-1185">Reference proteome</keyword>
<dbReference type="EMBL" id="CP063164">
    <property type="protein sequence ID" value="QOR60943.1"/>
    <property type="molecule type" value="Genomic_DNA"/>
</dbReference>
<evidence type="ECO:0000313" key="3">
    <source>
        <dbReference type="Proteomes" id="UP000595074"/>
    </source>
</evidence>
<sequence>MSSSLDKLKELTSRLEEKLEQKEIRKEESQAEKKEPVVPETETVPKKHKTTIKKAQSEDVRQANIDRVKELYEKLRIYEKSPDFDKIFIYKAMNLSGIGLKEEDFGQIREGKYIQVIAITYEPDKNGKKKAKNISLGYFGKAETLEQKLKNEIIEFVLRWRYEKAFQNVEHYKELIEKIDTPSDTLF</sequence>
<protein>
    <submittedName>
        <fullName evidence="2">Uncharacterized protein</fullName>
    </submittedName>
</protein>
<organism evidence="2 3">
    <name type="scientific">Sulfurovum indicum</name>
    <dbReference type="NCBI Taxonomy" id="2779528"/>
    <lineage>
        <taxon>Bacteria</taxon>
        <taxon>Pseudomonadati</taxon>
        <taxon>Campylobacterota</taxon>
        <taxon>Epsilonproteobacteria</taxon>
        <taxon>Campylobacterales</taxon>
        <taxon>Sulfurovaceae</taxon>
        <taxon>Sulfurovum</taxon>
    </lineage>
</organism>
<gene>
    <name evidence="2" type="ORF">IMZ28_05610</name>
</gene>
<dbReference type="Proteomes" id="UP000595074">
    <property type="component" value="Chromosome"/>
</dbReference>
<dbReference type="KEGG" id="sinu:IMZ28_05610"/>
<reference evidence="2 3" key="1">
    <citation type="submission" date="2020-10" db="EMBL/GenBank/DDBJ databases">
        <title>The genome of sulfurovum sp.</title>
        <authorList>
            <person name="Xie S."/>
            <person name="Shao Z."/>
            <person name="Jiang L."/>
        </authorList>
    </citation>
    <scope>NUCLEOTIDE SEQUENCE [LARGE SCALE GENOMIC DNA]</scope>
    <source>
        <strain evidence="2 3">ST-419</strain>
    </source>
</reference>
<dbReference type="AlphaFoldDB" id="A0A7M1S081"/>
<evidence type="ECO:0000256" key="1">
    <source>
        <dbReference type="SAM" id="MobiDB-lite"/>
    </source>
</evidence>